<sequence length="178" mass="19230">MAAPPYTIVLACDDAGHEYKTALKALLESDSRVTCVIDVGVHPGPDGRPEKTEYPHVAVDAARTIARGEADRGLLVCGTGLGVTISANKVPGIRACTAHDSFSVERLIKSNNAQILCLGQRVIGIELAKKLVTEWLGHTFDPTSASNEKVKAIHEYDGFEYEAVKRRMQLNEQGMSVV</sequence>
<dbReference type="NCBIfam" id="NF004051">
    <property type="entry name" value="PRK05571.1"/>
    <property type="match status" value="1"/>
</dbReference>
<organism evidence="3 4">
    <name type="scientific">Naematelia encephala</name>
    <dbReference type="NCBI Taxonomy" id="71784"/>
    <lineage>
        <taxon>Eukaryota</taxon>
        <taxon>Fungi</taxon>
        <taxon>Dikarya</taxon>
        <taxon>Basidiomycota</taxon>
        <taxon>Agaricomycotina</taxon>
        <taxon>Tremellomycetes</taxon>
        <taxon>Tremellales</taxon>
        <taxon>Naemateliaceae</taxon>
        <taxon>Naematelia</taxon>
    </lineage>
</organism>
<dbReference type="NCBIfam" id="TIGR02133">
    <property type="entry name" value="RPI_actino"/>
    <property type="match status" value="1"/>
</dbReference>
<evidence type="ECO:0000256" key="2">
    <source>
        <dbReference type="ARBA" id="ARBA00023235"/>
    </source>
</evidence>
<dbReference type="GO" id="GO:0005975">
    <property type="term" value="P:carbohydrate metabolic process"/>
    <property type="evidence" value="ECO:0007669"/>
    <property type="project" value="InterPro"/>
</dbReference>
<evidence type="ECO:0000313" key="3">
    <source>
        <dbReference type="EMBL" id="ORY26019.1"/>
    </source>
</evidence>
<evidence type="ECO:0000313" key="4">
    <source>
        <dbReference type="Proteomes" id="UP000193986"/>
    </source>
</evidence>
<keyword evidence="2" id="KW-0413">Isomerase</keyword>
<dbReference type="PANTHER" id="PTHR43732">
    <property type="entry name" value="RIBOSE 5-PHOSPHATE ISOMERASE-RELATED"/>
    <property type="match status" value="1"/>
</dbReference>
<dbReference type="InterPro" id="IPR011860">
    <property type="entry name" value="Rib-5-P_Isoase_Actino"/>
</dbReference>
<dbReference type="AlphaFoldDB" id="A0A1Y2ATZ1"/>
<dbReference type="GO" id="GO:0016853">
    <property type="term" value="F:isomerase activity"/>
    <property type="evidence" value="ECO:0007669"/>
    <property type="project" value="UniProtKB-KW"/>
</dbReference>
<dbReference type="Proteomes" id="UP000193986">
    <property type="component" value="Unassembled WGS sequence"/>
</dbReference>
<reference evidence="3 4" key="1">
    <citation type="submission" date="2016-07" db="EMBL/GenBank/DDBJ databases">
        <title>Pervasive Adenine N6-methylation of Active Genes in Fungi.</title>
        <authorList>
            <consortium name="DOE Joint Genome Institute"/>
            <person name="Mondo S.J."/>
            <person name="Dannebaum R.O."/>
            <person name="Kuo R.C."/>
            <person name="Labutti K."/>
            <person name="Haridas S."/>
            <person name="Kuo A."/>
            <person name="Salamov A."/>
            <person name="Ahrendt S.R."/>
            <person name="Lipzen A."/>
            <person name="Sullivan W."/>
            <person name="Andreopoulos W.B."/>
            <person name="Clum A."/>
            <person name="Lindquist E."/>
            <person name="Daum C."/>
            <person name="Ramamoorthy G.K."/>
            <person name="Gryganskyi A."/>
            <person name="Culley D."/>
            <person name="Magnuson J.K."/>
            <person name="James T.Y."/>
            <person name="O'Malley M.A."/>
            <person name="Stajich J.E."/>
            <person name="Spatafora J.W."/>
            <person name="Visel A."/>
            <person name="Grigoriev I.V."/>
        </authorList>
    </citation>
    <scope>NUCLEOTIDE SEQUENCE [LARGE SCALE GENOMIC DNA]</scope>
    <source>
        <strain evidence="3 4">68-887.2</strain>
    </source>
</reference>
<dbReference type="EMBL" id="MCFC01000051">
    <property type="protein sequence ID" value="ORY26019.1"/>
    <property type="molecule type" value="Genomic_DNA"/>
</dbReference>
<comment type="caution">
    <text evidence="3">The sequence shown here is derived from an EMBL/GenBank/DDBJ whole genome shotgun (WGS) entry which is preliminary data.</text>
</comment>
<comment type="similarity">
    <text evidence="1">Belongs to the LacAB/RpiB family.</text>
</comment>
<dbReference type="InterPro" id="IPR003500">
    <property type="entry name" value="RpiB_LacA_LacB"/>
</dbReference>
<dbReference type="Gene3D" id="3.40.1400.10">
    <property type="entry name" value="Sugar-phosphate isomerase, RpiB/LacA/LacB"/>
    <property type="match status" value="1"/>
</dbReference>
<dbReference type="InParanoid" id="A0A1Y2ATZ1"/>
<evidence type="ECO:0008006" key="5">
    <source>
        <dbReference type="Google" id="ProtNLM"/>
    </source>
</evidence>
<dbReference type="SUPFAM" id="SSF89623">
    <property type="entry name" value="Ribose/Galactose isomerase RpiB/AlsB"/>
    <property type="match status" value="1"/>
</dbReference>
<gene>
    <name evidence="3" type="ORF">BCR39DRAFT_579538</name>
</gene>
<name>A0A1Y2ATZ1_9TREE</name>
<dbReference type="PIRSF" id="PIRSF005384">
    <property type="entry name" value="RpiB_LacA_B"/>
    <property type="match status" value="1"/>
</dbReference>
<keyword evidence="4" id="KW-1185">Reference proteome</keyword>
<accession>A0A1Y2ATZ1</accession>
<protein>
    <recommendedName>
        <fullName evidence="5">Ribose 5-phosphate isomerase</fullName>
    </recommendedName>
</protein>
<dbReference type="FunFam" id="3.40.1400.10:FF:000004">
    <property type="entry name" value="Ribose 5-phosphate isomerase"/>
    <property type="match status" value="1"/>
</dbReference>
<proteinExistence type="inferred from homology"/>
<evidence type="ECO:0000256" key="1">
    <source>
        <dbReference type="ARBA" id="ARBA00008754"/>
    </source>
</evidence>
<dbReference type="STRING" id="71784.A0A1Y2ATZ1"/>
<dbReference type="PANTHER" id="PTHR43732:SF1">
    <property type="entry name" value="RIBOSE 5-PHOSPHATE ISOMERASE"/>
    <property type="match status" value="1"/>
</dbReference>
<dbReference type="OrthoDB" id="2106730at2759"/>
<dbReference type="Pfam" id="PF02502">
    <property type="entry name" value="LacAB_rpiB"/>
    <property type="match status" value="1"/>
</dbReference>
<dbReference type="InterPro" id="IPR036569">
    <property type="entry name" value="RpiB_LacA_LacB_sf"/>
</dbReference>
<dbReference type="InterPro" id="IPR051812">
    <property type="entry name" value="SPI_LacAB/RpiB"/>
</dbReference>
<dbReference type="NCBIfam" id="TIGR00689">
    <property type="entry name" value="rpiB_lacA_lacB"/>
    <property type="match status" value="1"/>
</dbReference>